<organism evidence="1 2">
    <name type="scientific">Rhododendron molle</name>
    <name type="common">Chinese azalea</name>
    <name type="synonym">Azalea mollis</name>
    <dbReference type="NCBI Taxonomy" id="49168"/>
    <lineage>
        <taxon>Eukaryota</taxon>
        <taxon>Viridiplantae</taxon>
        <taxon>Streptophyta</taxon>
        <taxon>Embryophyta</taxon>
        <taxon>Tracheophyta</taxon>
        <taxon>Spermatophyta</taxon>
        <taxon>Magnoliopsida</taxon>
        <taxon>eudicotyledons</taxon>
        <taxon>Gunneridae</taxon>
        <taxon>Pentapetalae</taxon>
        <taxon>asterids</taxon>
        <taxon>Ericales</taxon>
        <taxon>Ericaceae</taxon>
        <taxon>Ericoideae</taxon>
        <taxon>Rhodoreae</taxon>
        <taxon>Rhododendron</taxon>
    </lineage>
</organism>
<keyword evidence="2" id="KW-1185">Reference proteome</keyword>
<sequence length="160" mass="18483">MCVCVCAHLFEPVRTMKATTTAMTMTIRTTKMTTMKKAKDRSVLSGSYFLCFLFTQIFFVMQDFESERQWKLAPWSQQGHVGPGHKGRKESEAIEFLRCAREVKYDAVIVDSSDPVGMLVVLYFFLFSFPFYFFPLSHFTYVSFQALSLCCTYFLLVVNS</sequence>
<evidence type="ECO:0000313" key="2">
    <source>
        <dbReference type="Proteomes" id="UP001062846"/>
    </source>
</evidence>
<dbReference type="EMBL" id="CM046400">
    <property type="protein sequence ID" value="KAI8524159.1"/>
    <property type="molecule type" value="Genomic_DNA"/>
</dbReference>
<gene>
    <name evidence="1" type="ORF">RHMOL_Rhmol13G0128300</name>
</gene>
<comment type="caution">
    <text evidence="1">The sequence shown here is derived from an EMBL/GenBank/DDBJ whole genome shotgun (WGS) entry which is preliminary data.</text>
</comment>
<proteinExistence type="predicted"/>
<evidence type="ECO:0000313" key="1">
    <source>
        <dbReference type="EMBL" id="KAI8524159.1"/>
    </source>
</evidence>
<reference evidence="1" key="1">
    <citation type="submission" date="2022-02" db="EMBL/GenBank/DDBJ databases">
        <title>Plant Genome Project.</title>
        <authorList>
            <person name="Zhang R.-G."/>
        </authorList>
    </citation>
    <scope>NUCLEOTIDE SEQUENCE</scope>
    <source>
        <strain evidence="1">AT1</strain>
    </source>
</reference>
<name>A0ACC0L623_RHOML</name>
<accession>A0ACC0L623</accession>
<dbReference type="Proteomes" id="UP001062846">
    <property type="component" value="Chromosome 13"/>
</dbReference>
<protein>
    <submittedName>
        <fullName evidence="1">Uncharacterized protein</fullName>
    </submittedName>
</protein>